<proteinExistence type="predicted"/>
<evidence type="ECO:0000313" key="2">
    <source>
        <dbReference type="Proteomes" id="UP000324748"/>
    </source>
</evidence>
<sequence length="74" mass="8214">MIIDLIQINISPRFTAILQGSKIDSIDHPPRYQSSTSISIIKLDINHRPSSPAHPGGSYMQTSCASWLRILPID</sequence>
<dbReference type="EMBL" id="VSWC01000015">
    <property type="protein sequence ID" value="KAA1113087.1"/>
    <property type="molecule type" value="Genomic_DNA"/>
</dbReference>
<comment type="caution">
    <text evidence="1">The sequence shown here is derived from an EMBL/GenBank/DDBJ whole genome shotgun (WGS) entry which is preliminary data.</text>
</comment>
<evidence type="ECO:0000313" key="1">
    <source>
        <dbReference type="EMBL" id="KAA1113087.1"/>
    </source>
</evidence>
<dbReference type="AlphaFoldDB" id="A0A5B0QIN9"/>
<organism evidence="1 2">
    <name type="scientific">Puccinia graminis f. sp. tritici</name>
    <dbReference type="NCBI Taxonomy" id="56615"/>
    <lineage>
        <taxon>Eukaryota</taxon>
        <taxon>Fungi</taxon>
        <taxon>Dikarya</taxon>
        <taxon>Basidiomycota</taxon>
        <taxon>Pucciniomycotina</taxon>
        <taxon>Pucciniomycetes</taxon>
        <taxon>Pucciniales</taxon>
        <taxon>Pucciniaceae</taxon>
        <taxon>Puccinia</taxon>
    </lineage>
</organism>
<name>A0A5B0QIN9_PUCGR</name>
<accession>A0A5B0QIN9</accession>
<dbReference type="Proteomes" id="UP000324748">
    <property type="component" value="Unassembled WGS sequence"/>
</dbReference>
<keyword evidence="2" id="KW-1185">Reference proteome</keyword>
<gene>
    <name evidence="1" type="ORF">PGT21_020488</name>
</gene>
<reference evidence="1 2" key="1">
    <citation type="submission" date="2019-05" db="EMBL/GenBank/DDBJ databases">
        <title>Emergence of the Ug99 lineage of the wheat stem rust pathogen through somatic hybridization.</title>
        <authorList>
            <person name="Li F."/>
            <person name="Upadhyaya N.M."/>
            <person name="Sperschneider J."/>
            <person name="Matny O."/>
            <person name="Nguyen-Phuc H."/>
            <person name="Mago R."/>
            <person name="Raley C."/>
            <person name="Miller M.E."/>
            <person name="Silverstein K.A.T."/>
            <person name="Henningsen E."/>
            <person name="Hirsch C.D."/>
            <person name="Visser B."/>
            <person name="Pretorius Z.A."/>
            <person name="Steffenson B.J."/>
            <person name="Schwessinger B."/>
            <person name="Dodds P.N."/>
            <person name="Figueroa M."/>
        </authorList>
    </citation>
    <scope>NUCLEOTIDE SEQUENCE [LARGE SCALE GENOMIC DNA]</scope>
    <source>
        <strain evidence="1">21-0</strain>
    </source>
</reference>
<protein>
    <submittedName>
        <fullName evidence="1">Uncharacterized protein</fullName>
    </submittedName>
</protein>